<proteinExistence type="predicted"/>
<keyword evidence="2" id="KW-1185">Reference proteome</keyword>
<dbReference type="RefSeq" id="WP_167841079.1">
    <property type="nucleotide sequence ID" value="NZ_CP047628.1"/>
</dbReference>
<dbReference type="AlphaFoldDB" id="A0AAE7CT21"/>
<name>A0AAE7CT21_9LACT</name>
<dbReference type="Proteomes" id="UP000501558">
    <property type="component" value="Chromosome"/>
</dbReference>
<accession>A0AAE7CT21</accession>
<evidence type="ECO:0000313" key="2">
    <source>
        <dbReference type="Proteomes" id="UP000501558"/>
    </source>
</evidence>
<gene>
    <name evidence="1" type="ORF">GU334_02525</name>
</gene>
<dbReference type="EMBL" id="CP047628">
    <property type="protein sequence ID" value="QIW57862.1"/>
    <property type="molecule type" value="Genomic_DNA"/>
</dbReference>
<reference evidence="1 2" key="1">
    <citation type="submission" date="2019-12" db="EMBL/GenBank/DDBJ databases">
        <title>Whole genome sequences of Lactococcus raffinolactis strains isolated from sewage.</title>
        <authorList>
            <person name="Ybazeta G."/>
            <person name="Ross M."/>
            <person name="Brabant-Kirwan D."/>
            <person name="Saleh M."/>
            <person name="Dillon J.A."/>
            <person name="Splinter K."/>
            <person name="Nokhbeh R."/>
        </authorList>
    </citation>
    <scope>NUCLEOTIDE SEQUENCE [LARGE SCALE GENOMIC DNA]</scope>
    <source>
        <strain evidence="1 2">Lr_19_14</strain>
    </source>
</reference>
<evidence type="ECO:0008006" key="3">
    <source>
        <dbReference type="Google" id="ProtNLM"/>
    </source>
</evidence>
<organism evidence="1 2">
    <name type="scientific">Pseudolactococcus raffinolactis</name>
    <dbReference type="NCBI Taxonomy" id="1366"/>
    <lineage>
        <taxon>Bacteria</taxon>
        <taxon>Bacillati</taxon>
        <taxon>Bacillota</taxon>
        <taxon>Bacilli</taxon>
        <taxon>Lactobacillales</taxon>
        <taxon>Streptococcaceae</taxon>
        <taxon>Pseudolactococcus</taxon>
    </lineage>
</organism>
<sequence>MQDSISVMKKPIPVKAYQVEQVTIINTLEGNLTAQVGDWVITGVDGEQWPVKKEIFEKTYELYKN</sequence>
<protein>
    <recommendedName>
        <fullName evidence="3">Phage protein</fullName>
    </recommendedName>
</protein>
<evidence type="ECO:0000313" key="1">
    <source>
        <dbReference type="EMBL" id="QIW57862.1"/>
    </source>
</evidence>